<accession>A0AAN6MDK1</accession>
<dbReference type="Pfam" id="PF06985">
    <property type="entry name" value="HET"/>
    <property type="match status" value="1"/>
</dbReference>
<name>A0AAN6MDK1_9PEZI</name>
<dbReference type="Proteomes" id="UP001303889">
    <property type="component" value="Unassembled WGS sequence"/>
</dbReference>
<dbReference type="PANTHER" id="PTHR33112">
    <property type="entry name" value="DOMAIN PROTEIN, PUTATIVE-RELATED"/>
    <property type="match status" value="1"/>
</dbReference>
<protein>
    <submittedName>
        <fullName evidence="2">Heterokaryon incompatibility protein-domain-containing protein</fullName>
    </submittedName>
</protein>
<keyword evidence="3" id="KW-1185">Reference proteome</keyword>
<gene>
    <name evidence="2" type="ORF">C8A05DRAFT_19363</name>
</gene>
<feature type="domain" description="Heterokaryon incompatibility" evidence="1">
    <location>
        <begin position="71"/>
        <end position="223"/>
    </location>
</feature>
<evidence type="ECO:0000313" key="2">
    <source>
        <dbReference type="EMBL" id="KAK3897968.1"/>
    </source>
</evidence>
<evidence type="ECO:0000313" key="3">
    <source>
        <dbReference type="Proteomes" id="UP001303889"/>
    </source>
</evidence>
<organism evidence="2 3">
    <name type="scientific">Staphylotrichum tortipilum</name>
    <dbReference type="NCBI Taxonomy" id="2831512"/>
    <lineage>
        <taxon>Eukaryota</taxon>
        <taxon>Fungi</taxon>
        <taxon>Dikarya</taxon>
        <taxon>Ascomycota</taxon>
        <taxon>Pezizomycotina</taxon>
        <taxon>Sordariomycetes</taxon>
        <taxon>Sordariomycetidae</taxon>
        <taxon>Sordariales</taxon>
        <taxon>Chaetomiaceae</taxon>
        <taxon>Staphylotrichum</taxon>
    </lineage>
</organism>
<dbReference type="EMBL" id="MU856029">
    <property type="protein sequence ID" value="KAK3897968.1"/>
    <property type="molecule type" value="Genomic_DNA"/>
</dbReference>
<comment type="caution">
    <text evidence="2">The sequence shown here is derived from an EMBL/GenBank/DDBJ whole genome shotgun (WGS) entry which is preliminary data.</text>
</comment>
<proteinExistence type="predicted"/>
<reference evidence="2" key="2">
    <citation type="submission" date="2023-05" db="EMBL/GenBank/DDBJ databases">
        <authorList>
            <consortium name="Lawrence Berkeley National Laboratory"/>
            <person name="Steindorff A."/>
            <person name="Hensen N."/>
            <person name="Bonometti L."/>
            <person name="Westerberg I."/>
            <person name="Brannstrom I.O."/>
            <person name="Guillou S."/>
            <person name="Cros-Aarteil S."/>
            <person name="Calhoun S."/>
            <person name="Haridas S."/>
            <person name="Kuo A."/>
            <person name="Mondo S."/>
            <person name="Pangilinan J."/>
            <person name="Riley R."/>
            <person name="Labutti K."/>
            <person name="Andreopoulos B."/>
            <person name="Lipzen A."/>
            <person name="Chen C."/>
            <person name="Yanf M."/>
            <person name="Daum C."/>
            <person name="Ng V."/>
            <person name="Clum A."/>
            <person name="Ohm R."/>
            <person name="Martin F."/>
            <person name="Silar P."/>
            <person name="Natvig D."/>
            <person name="Lalanne C."/>
            <person name="Gautier V."/>
            <person name="Ament-Velasquez S.L."/>
            <person name="Kruys A."/>
            <person name="Hutchinson M.I."/>
            <person name="Powell A.J."/>
            <person name="Barry K."/>
            <person name="Miller A.N."/>
            <person name="Grigoriev I.V."/>
            <person name="Debuchy R."/>
            <person name="Gladieux P."/>
            <person name="Thoren M.H."/>
            <person name="Johannesson H."/>
        </authorList>
    </citation>
    <scope>NUCLEOTIDE SEQUENCE</scope>
    <source>
        <strain evidence="2">CBS 103.79</strain>
    </source>
</reference>
<dbReference type="InterPro" id="IPR010730">
    <property type="entry name" value="HET"/>
</dbReference>
<dbReference type="PANTHER" id="PTHR33112:SF16">
    <property type="entry name" value="HETEROKARYON INCOMPATIBILITY DOMAIN-CONTAINING PROTEIN"/>
    <property type="match status" value="1"/>
</dbReference>
<reference evidence="2" key="1">
    <citation type="journal article" date="2023" name="Mol. Phylogenet. Evol.">
        <title>Genome-scale phylogeny and comparative genomics of the fungal order Sordariales.</title>
        <authorList>
            <person name="Hensen N."/>
            <person name="Bonometti L."/>
            <person name="Westerberg I."/>
            <person name="Brannstrom I.O."/>
            <person name="Guillou S."/>
            <person name="Cros-Aarteil S."/>
            <person name="Calhoun S."/>
            <person name="Haridas S."/>
            <person name="Kuo A."/>
            <person name="Mondo S."/>
            <person name="Pangilinan J."/>
            <person name="Riley R."/>
            <person name="LaButti K."/>
            <person name="Andreopoulos B."/>
            <person name="Lipzen A."/>
            <person name="Chen C."/>
            <person name="Yan M."/>
            <person name="Daum C."/>
            <person name="Ng V."/>
            <person name="Clum A."/>
            <person name="Steindorff A."/>
            <person name="Ohm R.A."/>
            <person name="Martin F."/>
            <person name="Silar P."/>
            <person name="Natvig D.O."/>
            <person name="Lalanne C."/>
            <person name="Gautier V."/>
            <person name="Ament-Velasquez S.L."/>
            <person name="Kruys A."/>
            <person name="Hutchinson M.I."/>
            <person name="Powell A.J."/>
            <person name="Barry K."/>
            <person name="Miller A.N."/>
            <person name="Grigoriev I.V."/>
            <person name="Debuchy R."/>
            <person name="Gladieux P."/>
            <person name="Hiltunen Thoren M."/>
            <person name="Johannesson H."/>
        </authorList>
    </citation>
    <scope>NUCLEOTIDE SEQUENCE</scope>
    <source>
        <strain evidence="2">CBS 103.79</strain>
    </source>
</reference>
<dbReference type="AlphaFoldDB" id="A0AAN6MDK1"/>
<evidence type="ECO:0000259" key="1">
    <source>
        <dbReference type="Pfam" id="PF06985"/>
    </source>
</evidence>
<sequence>MRPPPYDLGSDESLNTAKGWLDVCSKRHACFPRIPQPLPSRLLEFSLVPNQTQLSARLYQTAESAQPTGNYAALSYCWGQSTSLKTTTSNIDEHVNGIEWAKLPLLVQDVAKVVMHLGLNYLWVDALCIIQDSQQDKEKEIAKMAGVYSNAFVTISAATGAERPLLERRANESVTGRPPIEVPFLCSDLRPGSAYLYQEVGSSDPTIYSRKDLIHQRAWTLQEHVLSPRLLVFSHWQLLWHCSSCGEQDGYSISGRKYFRLLGLGSLDEIFDEGGWHTIVQNYSRRKLSFPSDRLLAISAISEKVHASRSGQLGQYLAGMWSETITWDLLWSSDEAKGSRIGDRGFPSWSWVSVNGPVTPMGSLSFSSSARFQPMAELTGYQVDLALDFAPFGNLKTSELTIRGSLAHRSCDLSRLTFSDQLAEQSGDKYIPRMGTLDFDTLEDLQAARQQAGGNGEVDMWCLTIACFNPILPSASGGAMERLYSTMGLILIHVRDNVYSRIGRFSTLPCIAEEGLEDFRTIGVQEVVLI</sequence>